<keyword evidence="2" id="KW-1185">Reference proteome</keyword>
<gene>
    <name evidence="1" type="ORF">Tco_1005541</name>
</gene>
<sequence length="70" mass="7633">MYGSGIKALDDLANEFDGNSQSTLGSLDSQVSQNSFAFGDVCVEDERVLLYDSSVLEEEDERGVAHMVEL</sequence>
<evidence type="ECO:0000313" key="1">
    <source>
        <dbReference type="EMBL" id="GJT62008.1"/>
    </source>
</evidence>
<comment type="caution">
    <text evidence="1">The sequence shown here is derived from an EMBL/GenBank/DDBJ whole genome shotgun (WGS) entry which is preliminary data.</text>
</comment>
<proteinExistence type="predicted"/>
<organism evidence="1 2">
    <name type="scientific">Tanacetum coccineum</name>
    <dbReference type="NCBI Taxonomy" id="301880"/>
    <lineage>
        <taxon>Eukaryota</taxon>
        <taxon>Viridiplantae</taxon>
        <taxon>Streptophyta</taxon>
        <taxon>Embryophyta</taxon>
        <taxon>Tracheophyta</taxon>
        <taxon>Spermatophyta</taxon>
        <taxon>Magnoliopsida</taxon>
        <taxon>eudicotyledons</taxon>
        <taxon>Gunneridae</taxon>
        <taxon>Pentapetalae</taxon>
        <taxon>asterids</taxon>
        <taxon>campanulids</taxon>
        <taxon>Asterales</taxon>
        <taxon>Asteraceae</taxon>
        <taxon>Asteroideae</taxon>
        <taxon>Anthemideae</taxon>
        <taxon>Anthemidinae</taxon>
        <taxon>Tanacetum</taxon>
    </lineage>
</organism>
<protein>
    <submittedName>
        <fullName evidence="1">Uncharacterized protein</fullName>
    </submittedName>
</protein>
<reference evidence="1" key="1">
    <citation type="journal article" date="2022" name="Int. J. Mol. Sci.">
        <title>Draft Genome of Tanacetum Coccineum: Genomic Comparison of Closely Related Tanacetum-Family Plants.</title>
        <authorList>
            <person name="Yamashiro T."/>
            <person name="Shiraishi A."/>
            <person name="Nakayama K."/>
            <person name="Satake H."/>
        </authorList>
    </citation>
    <scope>NUCLEOTIDE SEQUENCE</scope>
</reference>
<reference evidence="1" key="2">
    <citation type="submission" date="2022-01" db="EMBL/GenBank/DDBJ databases">
        <authorList>
            <person name="Yamashiro T."/>
            <person name="Shiraishi A."/>
            <person name="Satake H."/>
            <person name="Nakayama K."/>
        </authorList>
    </citation>
    <scope>NUCLEOTIDE SEQUENCE</scope>
</reference>
<dbReference type="Proteomes" id="UP001151760">
    <property type="component" value="Unassembled WGS sequence"/>
</dbReference>
<dbReference type="EMBL" id="BQNB010017336">
    <property type="protein sequence ID" value="GJT62008.1"/>
    <property type="molecule type" value="Genomic_DNA"/>
</dbReference>
<evidence type="ECO:0000313" key="2">
    <source>
        <dbReference type="Proteomes" id="UP001151760"/>
    </source>
</evidence>
<name>A0ABQ5FFI4_9ASTR</name>
<accession>A0ABQ5FFI4</accession>